<evidence type="ECO:0000256" key="3">
    <source>
        <dbReference type="ARBA" id="ARBA00023004"/>
    </source>
</evidence>
<feature type="domain" description="Cytochrome c" evidence="5">
    <location>
        <begin position="996"/>
        <end position="1132"/>
    </location>
</feature>
<evidence type="ECO:0000256" key="4">
    <source>
        <dbReference type="PROSITE-ProRule" id="PRU00433"/>
    </source>
</evidence>
<dbReference type="InterPro" id="IPR055557">
    <property type="entry name" value="DUF7133"/>
</dbReference>
<dbReference type="PANTHER" id="PTHR33546:SF1">
    <property type="entry name" value="LARGE, MULTIFUNCTIONAL SECRETED PROTEIN"/>
    <property type="match status" value="1"/>
</dbReference>
<dbReference type="InterPro" id="IPR036909">
    <property type="entry name" value="Cyt_c-like_dom_sf"/>
</dbReference>
<keyword evidence="1 4" id="KW-0349">Heme</keyword>
<organism evidence="6 7">
    <name type="scientific">Fodinibius salicampi</name>
    <dbReference type="NCBI Taxonomy" id="1920655"/>
    <lineage>
        <taxon>Bacteria</taxon>
        <taxon>Pseudomonadati</taxon>
        <taxon>Balneolota</taxon>
        <taxon>Balneolia</taxon>
        <taxon>Balneolales</taxon>
        <taxon>Balneolaceae</taxon>
        <taxon>Fodinibius</taxon>
    </lineage>
</organism>
<dbReference type="SUPFAM" id="SSF46626">
    <property type="entry name" value="Cytochrome c"/>
    <property type="match status" value="1"/>
</dbReference>
<dbReference type="NCBIfam" id="TIGR02603">
    <property type="entry name" value="CxxCH_TIGR02603"/>
    <property type="match status" value="1"/>
</dbReference>
<accession>A0ABT3PWG6</accession>
<name>A0ABT3PWG6_9BACT</name>
<dbReference type="InterPro" id="IPR004155">
    <property type="entry name" value="PBS_lyase_HEAT"/>
</dbReference>
<dbReference type="Pfam" id="PF23500">
    <property type="entry name" value="DUF7133"/>
    <property type="match status" value="1"/>
</dbReference>
<dbReference type="InterPro" id="IPR011041">
    <property type="entry name" value="Quinoprot_gluc/sorb_DH_b-prop"/>
</dbReference>
<dbReference type="PANTHER" id="PTHR33546">
    <property type="entry name" value="LARGE, MULTIFUNCTIONAL SECRETED PROTEIN-RELATED"/>
    <property type="match status" value="1"/>
</dbReference>
<dbReference type="InterPro" id="IPR016024">
    <property type="entry name" value="ARM-type_fold"/>
</dbReference>
<dbReference type="Pfam" id="PF13646">
    <property type="entry name" value="HEAT_2"/>
    <property type="match status" value="1"/>
</dbReference>
<evidence type="ECO:0000256" key="2">
    <source>
        <dbReference type="ARBA" id="ARBA00022723"/>
    </source>
</evidence>
<dbReference type="InterPro" id="IPR009056">
    <property type="entry name" value="Cyt_c-like_dom"/>
</dbReference>
<dbReference type="Pfam" id="PF00034">
    <property type="entry name" value="Cytochrom_C"/>
    <property type="match status" value="1"/>
</dbReference>
<evidence type="ECO:0000259" key="5">
    <source>
        <dbReference type="PROSITE" id="PS51007"/>
    </source>
</evidence>
<dbReference type="Gene3D" id="1.25.10.10">
    <property type="entry name" value="Leucine-rich Repeat Variant"/>
    <property type="match status" value="2"/>
</dbReference>
<dbReference type="InterPro" id="IPR011042">
    <property type="entry name" value="6-blade_b-propeller_TolB-like"/>
</dbReference>
<dbReference type="SUPFAM" id="SSF50952">
    <property type="entry name" value="Soluble quinoprotein glucose dehydrogenase"/>
    <property type="match status" value="1"/>
</dbReference>
<keyword evidence="3 4" id="KW-0408">Iron</keyword>
<sequence length="1140" mass="126547">MPFCLDKNASVLTKIFYIFFLFIVTSCSSQPEPEIISINENEASERAKSIRGEVSVELSDSLNLSLWASEELLGDPIGLDITNTGEAFVSITNRRSSSKPDIRAHQDWNIESLSWTTVEERSDFLKRQLSPENSEQNEWLEDLNGDGSHDWRDLTVNKEEIFRISDQSGDGIADHSLLYLRDFHDRETDVAGTVLFNNGDVFIGVAPDLWRTSDTNNDGVADSKTSISSGYSVHIGFGGHGMSGLTTGPDGRIYWSIGDVGLNVEGPDGEKWAYPNHGAILRSDPDGSNFEVFATGLRNPHEFSFDKYGNLISVDHDGDHAGEQERLVYIVNGSDSGWRINWQFGKYTDPKNNKYKVWMDENYFKPRFANQAAHILPPLANYHNGAAGMAYNPGTALSDKWKDHFFISDFVGSPSGSAIHAFDLKPKGASFELNTDQPIMQGILPTGLDFGPDGALYFADWIESWNTNDKGRIWKIDTPAETHSEVRQETKQLLGEDFSSHSDDKLANLLQHEDMRVRKEAQFELVNRSSKQILLDAIQQQEHQLERIHGIWGIGQLARKNSEEAEPLVTYLNDEDPEIRAQTAKTLGDIRYKPAAEELLPLLKDESLRVQFFATEALGRIRDKTSVQPIVKMLEANDDKDVYLRHAGAIALARIGDVSAVAQLAEHPSEAVRIAAVVALKRLEAPEVARFLTDESEFVVTNAARAINDDAFIEEALPDLARMIDQQKFQNTPLLRRAINASLYNGTADDADRLASFATREDVTDSLRAEAIATLSVWPNPSVLDRVTGRYRGEIHNNKEDAIQPISSIIDPLLFGKNKMVKIALVKAVGTLRMDNAASDLYALMEGPSTPEVKIAVLNSLQKLDYKEMDQAVATALSSDDQRVRMTALRMTPSLQISNPQKVALLSSVLNDGSIIEQQSAIKALGAIDSEESREVLQNQFEKLMDGELPKEIHLEVVTAADSSGSGELTTMLEQYKNTKPEDDILAQYQEALYGGNAERGSQIFYNDNTAQCIRCHAVGGEGGNVGPDLSDIGDILNREQLLESMVAPNKRIPPGYGSVSITTEKGRTIQGTLKEETETYITIQTTDGETTQIAKQEIAKQTTSPSAMYSMEDILSKSELRDLVEFLSRRTQQTDNQKQ</sequence>
<evidence type="ECO:0000313" key="7">
    <source>
        <dbReference type="Proteomes" id="UP001207337"/>
    </source>
</evidence>
<dbReference type="SUPFAM" id="SSF48371">
    <property type="entry name" value="ARM repeat"/>
    <property type="match status" value="2"/>
</dbReference>
<dbReference type="PROSITE" id="PS51007">
    <property type="entry name" value="CYTC"/>
    <property type="match status" value="1"/>
</dbReference>
<protein>
    <submittedName>
        <fullName evidence="6">HEAT repeat domain-containing protein</fullName>
    </submittedName>
</protein>
<evidence type="ECO:0000313" key="6">
    <source>
        <dbReference type="EMBL" id="MCW9712192.1"/>
    </source>
</evidence>
<keyword evidence="7" id="KW-1185">Reference proteome</keyword>
<reference evidence="6 7" key="1">
    <citation type="submission" date="2021-11" db="EMBL/GenBank/DDBJ databases">
        <title>Aliifidinibius sp. nov., a new bacterium isolated from saline soil.</title>
        <authorList>
            <person name="Galisteo C."/>
            <person name="De La Haba R."/>
            <person name="Sanchez-Porro C."/>
            <person name="Ventosa A."/>
        </authorList>
    </citation>
    <scope>NUCLEOTIDE SEQUENCE [LARGE SCALE GENOMIC DNA]</scope>
    <source>
        <strain evidence="6 7">KACC 190600</strain>
    </source>
</reference>
<keyword evidence="2 4" id="KW-0479">Metal-binding</keyword>
<dbReference type="SMART" id="SM00567">
    <property type="entry name" value="EZ_HEAT"/>
    <property type="match status" value="5"/>
</dbReference>
<dbReference type="EMBL" id="JAJNDC010000001">
    <property type="protein sequence ID" value="MCW9712192.1"/>
    <property type="molecule type" value="Genomic_DNA"/>
</dbReference>
<comment type="caution">
    <text evidence="6">The sequence shown here is derived from an EMBL/GenBank/DDBJ whole genome shotgun (WGS) entry which is preliminary data.</text>
</comment>
<dbReference type="Gene3D" id="1.10.760.10">
    <property type="entry name" value="Cytochrome c-like domain"/>
    <property type="match status" value="1"/>
</dbReference>
<dbReference type="InterPro" id="IPR013427">
    <property type="entry name" value="Haem-bd_dom_put"/>
</dbReference>
<dbReference type="Gene3D" id="2.120.10.30">
    <property type="entry name" value="TolB, C-terminal domain"/>
    <property type="match status" value="1"/>
</dbReference>
<evidence type="ECO:0000256" key="1">
    <source>
        <dbReference type="ARBA" id="ARBA00022617"/>
    </source>
</evidence>
<dbReference type="InterPro" id="IPR011989">
    <property type="entry name" value="ARM-like"/>
</dbReference>
<proteinExistence type="predicted"/>
<gene>
    <name evidence="6" type="ORF">LQ318_04660</name>
</gene>
<dbReference type="RefSeq" id="WP_265787953.1">
    <property type="nucleotide sequence ID" value="NZ_BAABRS010000001.1"/>
</dbReference>
<dbReference type="PROSITE" id="PS51257">
    <property type="entry name" value="PROKAR_LIPOPROTEIN"/>
    <property type="match status" value="1"/>
</dbReference>
<dbReference type="Proteomes" id="UP001207337">
    <property type="component" value="Unassembled WGS sequence"/>
</dbReference>